<feature type="transmembrane region" description="Helical" evidence="9">
    <location>
        <begin position="77"/>
        <end position="98"/>
    </location>
</feature>
<reference evidence="11 12" key="1">
    <citation type="submission" date="2020-08" db="EMBL/GenBank/DDBJ databases">
        <authorList>
            <person name="Hejnol A."/>
        </authorList>
    </citation>
    <scope>NUCLEOTIDE SEQUENCE [LARGE SCALE GENOMIC DNA]</scope>
</reference>
<dbReference type="PANTHER" id="PTHR21290">
    <property type="entry name" value="SPHINGOMYELIN SYNTHETASE"/>
    <property type="match status" value="1"/>
</dbReference>
<dbReference type="InterPro" id="IPR025749">
    <property type="entry name" value="Sphingomyelin_synth-like_dom"/>
</dbReference>
<feature type="transmembrane region" description="Helical" evidence="9">
    <location>
        <begin position="32"/>
        <end position="57"/>
    </location>
</feature>
<keyword evidence="4 9" id="KW-0812">Transmembrane</keyword>
<dbReference type="GO" id="GO:0047493">
    <property type="term" value="F:ceramide cholinephosphotransferase activity"/>
    <property type="evidence" value="ECO:0007669"/>
    <property type="project" value="TreeGrafter"/>
</dbReference>
<evidence type="ECO:0000256" key="3">
    <source>
        <dbReference type="ARBA" id="ARBA00022679"/>
    </source>
</evidence>
<dbReference type="GO" id="GO:0005789">
    <property type="term" value="C:endoplasmic reticulum membrane"/>
    <property type="evidence" value="ECO:0007669"/>
    <property type="project" value="TreeGrafter"/>
</dbReference>
<dbReference type="GO" id="GO:0000139">
    <property type="term" value="C:Golgi membrane"/>
    <property type="evidence" value="ECO:0007669"/>
    <property type="project" value="TreeGrafter"/>
</dbReference>
<dbReference type="Proteomes" id="UP000549394">
    <property type="component" value="Unassembled WGS sequence"/>
</dbReference>
<comment type="caution">
    <text evidence="11">The sequence shown here is derived from an EMBL/GenBank/DDBJ whole genome shotgun (WGS) entry which is preliminary data.</text>
</comment>
<evidence type="ECO:0000256" key="2">
    <source>
        <dbReference type="ARBA" id="ARBA00005441"/>
    </source>
</evidence>
<dbReference type="GO" id="GO:0005886">
    <property type="term" value="C:plasma membrane"/>
    <property type="evidence" value="ECO:0007669"/>
    <property type="project" value="TreeGrafter"/>
</dbReference>
<feature type="transmembrane region" description="Helical" evidence="9">
    <location>
        <begin position="110"/>
        <end position="130"/>
    </location>
</feature>
<evidence type="ECO:0000256" key="5">
    <source>
        <dbReference type="ARBA" id="ARBA00022919"/>
    </source>
</evidence>
<dbReference type="AlphaFoldDB" id="A0A7I8VKP3"/>
<dbReference type="InterPro" id="IPR045221">
    <property type="entry name" value="Sphingomyelin_synth-like"/>
</dbReference>
<evidence type="ECO:0000256" key="1">
    <source>
        <dbReference type="ARBA" id="ARBA00004141"/>
    </source>
</evidence>
<keyword evidence="3" id="KW-0808">Transferase</keyword>
<gene>
    <name evidence="11" type="ORF">DGYR_LOCUS5417</name>
</gene>
<keyword evidence="7" id="KW-0443">Lipid metabolism</keyword>
<keyword evidence="12" id="KW-1185">Reference proteome</keyword>
<protein>
    <submittedName>
        <fullName evidence="11">DgyrCDS5674</fullName>
    </submittedName>
</protein>
<evidence type="ECO:0000256" key="7">
    <source>
        <dbReference type="ARBA" id="ARBA00023098"/>
    </source>
</evidence>
<evidence type="ECO:0000256" key="6">
    <source>
        <dbReference type="ARBA" id="ARBA00022989"/>
    </source>
</evidence>
<dbReference type="OrthoDB" id="422827at2759"/>
<keyword evidence="5" id="KW-0746">Sphingolipid metabolism</keyword>
<evidence type="ECO:0000256" key="9">
    <source>
        <dbReference type="SAM" id="Phobius"/>
    </source>
</evidence>
<feature type="domain" description="Sphingomyelin synthase-like" evidence="10">
    <location>
        <begin position="170"/>
        <end position="242"/>
    </location>
</feature>
<feature type="transmembrane region" description="Helical" evidence="9">
    <location>
        <begin position="174"/>
        <end position="191"/>
    </location>
</feature>
<keyword evidence="8 9" id="KW-0472">Membrane</keyword>
<evidence type="ECO:0000259" key="10">
    <source>
        <dbReference type="Pfam" id="PF14360"/>
    </source>
</evidence>
<evidence type="ECO:0000256" key="8">
    <source>
        <dbReference type="ARBA" id="ARBA00023136"/>
    </source>
</evidence>
<dbReference type="PANTHER" id="PTHR21290:SF25">
    <property type="entry name" value="SPHINGOMYELIN SYNTHASE-RELATED PROTEIN 1"/>
    <property type="match status" value="1"/>
</dbReference>
<dbReference type="GO" id="GO:0046513">
    <property type="term" value="P:ceramide biosynthetic process"/>
    <property type="evidence" value="ECO:0007669"/>
    <property type="project" value="TreeGrafter"/>
</dbReference>
<dbReference type="Pfam" id="PF14360">
    <property type="entry name" value="PAP2_C"/>
    <property type="match status" value="1"/>
</dbReference>
<evidence type="ECO:0000313" key="11">
    <source>
        <dbReference type="EMBL" id="CAD5116828.1"/>
    </source>
</evidence>
<organism evidence="11 12">
    <name type="scientific">Dimorphilus gyrociliatus</name>
    <dbReference type="NCBI Taxonomy" id="2664684"/>
    <lineage>
        <taxon>Eukaryota</taxon>
        <taxon>Metazoa</taxon>
        <taxon>Spiralia</taxon>
        <taxon>Lophotrochozoa</taxon>
        <taxon>Annelida</taxon>
        <taxon>Polychaeta</taxon>
        <taxon>Polychaeta incertae sedis</taxon>
        <taxon>Dinophilidae</taxon>
        <taxon>Dimorphilus</taxon>
    </lineage>
</organism>
<comment type="similarity">
    <text evidence="2">Belongs to the sphingomyelin synthase family.</text>
</comment>
<feature type="transmembrane region" description="Helical" evidence="9">
    <location>
        <begin position="203"/>
        <end position="219"/>
    </location>
</feature>
<dbReference type="EMBL" id="CAJFCJ010000007">
    <property type="protein sequence ID" value="CAD5116828.1"/>
    <property type="molecule type" value="Genomic_DNA"/>
</dbReference>
<name>A0A7I8VKP3_9ANNE</name>
<accession>A0A7I8VKP3</accession>
<evidence type="ECO:0000256" key="4">
    <source>
        <dbReference type="ARBA" id="ARBA00022692"/>
    </source>
</evidence>
<evidence type="ECO:0000313" key="12">
    <source>
        <dbReference type="Proteomes" id="UP000549394"/>
    </source>
</evidence>
<comment type="subcellular location">
    <subcellularLocation>
        <location evidence="1">Membrane</location>
        <topology evidence="1">Multi-pass membrane protein</topology>
    </subcellularLocation>
</comment>
<proteinExistence type="inferred from homology"/>
<keyword evidence="6 9" id="KW-1133">Transmembrane helix</keyword>
<sequence length="308" mass="35460">MSLEKSYAVDLSDEDLSKIQPICRPPNDCKKLIASVLLISFSYYITAIATVIAHSRMPKENKQLPDVILDNVNLRSWALDISEGILMLLIVVVILIAVLHKHRCCIIRRILVILSIITLLRCLTMTLTSLPGTRPSYRMCKDKYQKLSDILYRAFIIVERGGMVRNGVYTCGDYIFSGHTVTLVSLTMLIVDYTPKYCRSMHFILWTSSFIAIILIIVGHEHYTVDVLLAFYITVQAYLHYHHLADNLNNRNSNLPMQRRILDVFYPIVKYFEGNVQGCIPNEFELPERLIFISNLKDFLCRISPIRK</sequence>
<dbReference type="GO" id="GO:0033188">
    <property type="term" value="F:sphingomyelin synthase activity"/>
    <property type="evidence" value="ECO:0007669"/>
    <property type="project" value="TreeGrafter"/>
</dbReference>